<dbReference type="Pfam" id="PF13349">
    <property type="entry name" value="DUF4097"/>
    <property type="match status" value="1"/>
</dbReference>
<dbReference type="AlphaFoldDB" id="A0A0R1SBN9"/>
<evidence type="ECO:0000313" key="3">
    <source>
        <dbReference type="EMBL" id="KRL66543.1"/>
    </source>
</evidence>
<sequence>MKKTTWIGLIILIVGIICLAVGLGNDGFRTVYWDHGFNVEGTGRNKERTSHFGHVKQLTVATSNQVTIRKGNVSKISVTYPSKTKVTQSGNKLTVQGSKHWKKAFTLFGFHTVEDNFGHTVITVPKDLKLDLLTCHIHEYNSDNLNGHVRINGISAKRLSFSGESNLSLNEIHVADKLKISSMGHLSLSNSVFNDGLLHNDVGNINLRSNQFARLAAETDAGHISFNTQNVSKRFSADSETGSINGRVKRNRRTQISVSTSVGHKSIFGRSVSHYGRQNIKNPVNYHFTTEVGHVKIQ</sequence>
<dbReference type="PATRIC" id="fig|1423739.3.peg.2963"/>
<proteinExistence type="predicted"/>
<evidence type="ECO:0000259" key="2">
    <source>
        <dbReference type="Pfam" id="PF13349"/>
    </source>
</evidence>
<dbReference type="STRING" id="1423739.FC85_GL002851"/>
<name>A0A0R1SBN9_9LACO</name>
<dbReference type="Gene3D" id="2.160.20.120">
    <property type="match status" value="1"/>
</dbReference>
<protein>
    <recommendedName>
        <fullName evidence="2">DUF4097 domain-containing protein</fullName>
    </recommendedName>
</protein>
<organism evidence="3 4">
    <name type="scientific">Lentilactobacillus diolivorans DSM 14421</name>
    <dbReference type="NCBI Taxonomy" id="1423739"/>
    <lineage>
        <taxon>Bacteria</taxon>
        <taxon>Bacillati</taxon>
        <taxon>Bacillota</taxon>
        <taxon>Bacilli</taxon>
        <taxon>Lactobacillales</taxon>
        <taxon>Lactobacillaceae</taxon>
        <taxon>Lentilactobacillus</taxon>
    </lineage>
</organism>
<evidence type="ECO:0000256" key="1">
    <source>
        <dbReference type="SAM" id="Phobius"/>
    </source>
</evidence>
<feature type="transmembrane region" description="Helical" evidence="1">
    <location>
        <begin position="6"/>
        <end position="24"/>
    </location>
</feature>
<dbReference type="Proteomes" id="UP000052013">
    <property type="component" value="Unassembled WGS sequence"/>
</dbReference>
<accession>A0A0R1SBN9</accession>
<evidence type="ECO:0000313" key="4">
    <source>
        <dbReference type="Proteomes" id="UP000052013"/>
    </source>
</evidence>
<keyword evidence="1" id="KW-0472">Membrane</keyword>
<dbReference type="EMBL" id="AZEY01000041">
    <property type="protein sequence ID" value="KRL66543.1"/>
    <property type="molecule type" value="Genomic_DNA"/>
</dbReference>
<keyword evidence="1" id="KW-0812">Transmembrane</keyword>
<dbReference type="RefSeq" id="WP_057864414.1">
    <property type="nucleotide sequence ID" value="NZ_AZEY01000041.1"/>
</dbReference>
<gene>
    <name evidence="3" type="ORF">FC85_GL002851</name>
</gene>
<reference evidence="3 4" key="1">
    <citation type="journal article" date="2015" name="Genome Announc.">
        <title>Expanding the biotechnology potential of lactobacilli through comparative genomics of 213 strains and associated genera.</title>
        <authorList>
            <person name="Sun Z."/>
            <person name="Harris H.M."/>
            <person name="McCann A."/>
            <person name="Guo C."/>
            <person name="Argimon S."/>
            <person name="Zhang W."/>
            <person name="Yang X."/>
            <person name="Jeffery I.B."/>
            <person name="Cooney J.C."/>
            <person name="Kagawa T.F."/>
            <person name="Liu W."/>
            <person name="Song Y."/>
            <person name="Salvetti E."/>
            <person name="Wrobel A."/>
            <person name="Rasinkangas P."/>
            <person name="Parkhill J."/>
            <person name="Rea M.C."/>
            <person name="O'Sullivan O."/>
            <person name="Ritari J."/>
            <person name="Douillard F.P."/>
            <person name="Paul Ross R."/>
            <person name="Yang R."/>
            <person name="Briner A.E."/>
            <person name="Felis G.E."/>
            <person name="de Vos W.M."/>
            <person name="Barrangou R."/>
            <person name="Klaenhammer T.R."/>
            <person name="Caufield P.W."/>
            <person name="Cui Y."/>
            <person name="Zhang H."/>
            <person name="O'Toole P.W."/>
        </authorList>
    </citation>
    <scope>NUCLEOTIDE SEQUENCE [LARGE SCALE GENOMIC DNA]</scope>
    <source>
        <strain evidence="3 4">DSM 14421</strain>
    </source>
</reference>
<dbReference type="InterPro" id="IPR025164">
    <property type="entry name" value="Toastrack_DUF4097"/>
</dbReference>
<feature type="domain" description="DUF4097" evidence="2">
    <location>
        <begin position="56"/>
        <end position="269"/>
    </location>
</feature>
<keyword evidence="1" id="KW-1133">Transmembrane helix</keyword>
<comment type="caution">
    <text evidence="3">The sequence shown here is derived from an EMBL/GenBank/DDBJ whole genome shotgun (WGS) entry which is preliminary data.</text>
</comment>